<dbReference type="Pfam" id="PF07963">
    <property type="entry name" value="N_methyl"/>
    <property type="match status" value="1"/>
</dbReference>
<keyword evidence="1" id="KW-0472">Membrane</keyword>
<name>A0A450T3B0_9GAMM</name>
<evidence type="ECO:0000313" key="3">
    <source>
        <dbReference type="EMBL" id="VFJ69225.1"/>
    </source>
</evidence>
<dbReference type="Gene3D" id="3.30.700.10">
    <property type="entry name" value="Glycoprotein, Type 4 Pilin"/>
    <property type="match status" value="1"/>
</dbReference>
<reference evidence="2" key="1">
    <citation type="submission" date="2019-02" db="EMBL/GenBank/DDBJ databases">
        <authorList>
            <person name="Gruber-Vodicka R. H."/>
            <person name="Seah K. B. B."/>
        </authorList>
    </citation>
    <scope>NUCLEOTIDE SEQUENCE</scope>
    <source>
        <strain evidence="3">BECK_BZ163</strain>
        <strain evidence="4">BECK_BZ164</strain>
        <strain evidence="2">BECK_BZ165</strain>
    </source>
</reference>
<keyword evidence="1" id="KW-0812">Transmembrane</keyword>
<keyword evidence="1" id="KW-1133">Transmembrane helix</keyword>
<dbReference type="EMBL" id="CAADFA010000286">
    <property type="protein sequence ID" value="VFJ61019.1"/>
    <property type="molecule type" value="Genomic_DNA"/>
</dbReference>
<dbReference type="EMBL" id="CAADEZ010000502">
    <property type="protein sequence ID" value="VFJ69225.1"/>
    <property type="molecule type" value="Genomic_DNA"/>
</dbReference>
<sequence length="234" mass="24704">MKQKQSGFTLVEIAIVLVIIGLLLGGILKGQELINSARVRSLADKAIGAQAAYYGFVDRYRAIPGDMTADAATNAIGVTVSSGGDANGQLDNSVGTEWTEPNALWEQLSKAGFITGNYIGGDTMPNSDNNVAPLNPFNQPIVVGNTADYMGESTTSVRLNIVLGRSMPVDVAREVDVKMDDGQPLTGSMRVAIDDGAVFGTVGQSDGQTVCQIQSSNTYNVEGNSQDCNLVYIF</sequence>
<feature type="transmembrane region" description="Helical" evidence="1">
    <location>
        <begin position="7"/>
        <end position="28"/>
    </location>
</feature>
<dbReference type="PROSITE" id="PS00409">
    <property type="entry name" value="PROKAR_NTER_METHYL"/>
    <property type="match status" value="1"/>
</dbReference>
<evidence type="ECO:0000313" key="2">
    <source>
        <dbReference type="EMBL" id="VFJ61019.1"/>
    </source>
</evidence>
<proteinExistence type="predicted"/>
<gene>
    <name evidence="3" type="ORF">BECKFM1743A_GA0114220_105023</name>
    <name evidence="4" type="ORF">BECKFM1743B_GA0114221_102592</name>
    <name evidence="2" type="ORF">BECKFM1743C_GA0114222_102863</name>
</gene>
<dbReference type="EMBL" id="CAADFL010000259">
    <property type="protein sequence ID" value="VFK12862.1"/>
    <property type="molecule type" value="Genomic_DNA"/>
</dbReference>
<dbReference type="NCBIfam" id="TIGR02532">
    <property type="entry name" value="IV_pilin_GFxxxE"/>
    <property type="match status" value="1"/>
</dbReference>
<dbReference type="AlphaFoldDB" id="A0A450T3B0"/>
<dbReference type="InterPro" id="IPR012902">
    <property type="entry name" value="N_methyl_site"/>
</dbReference>
<evidence type="ECO:0000313" key="4">
    <source>
        <dbReference type="EMBL" id="VFK12862.1"/>
    </source>
</evidence>
<evidence type="ECO:0000256" key="1">
    <source>
        <dbReference type="SAM" id="Phobius"/>
    </source>
</evidence>
<organism evidence="2">
    <name type="scientific">Candidatus Kentrum sp. FM</name>
    <dbReference type="NCBI Taxonomy" id="2126340"/>
    <lineage>
        <taxon>Bacteria</taxon>
        <taxon>Pseudomonadati</taxon>
        <taxon>Pseudomonadota</taxon>
        <taxon>Gammaproteobacteria</taxon>
        <taxon>Candidatus Kentrum</taxon>
    </lineage>
</organism>
<dbReference type="InterPro" id="IPR045584">
    <property type="entry name" value="Pilin-like"/>
</dbReference>
<dbReference type="SUPFAM" id="SSF54523">
    <property type="entry name" value="Pili subunits"/>
    <property type="match status" value="1"/>
</dbReference>
<protein>
    <submittedName>
        <fullName evidence="2">Prepilin-type N-terminal cleavage/methylation domain-containing protein</fullName>
    </submittedName>
</protein>
<accession>A0A450T3B0</accession>